<accession>A0AAF0ET97</accession>
<dbReference type="InterPro" id="IPR037508">
    <property type="entry name" value="Msb1/Mug8"/>
</dbReference>
<reference evidence="4" key="1">
    <citation type="submission" date="2023-03" db="EMBL/GenBank/DDBJ databases">
        <title>Mating type loci evolution in Malassezia.</title>
        <authorList>
            <person name="Coelho M.A."/>
        </authorList>
    </citation>
    <scope>NUCLEOTIDE SEQUENCE</scope>
    <source>
        <strain evidence="4">CBS 11721</strain>
    </source>
</reference>
<feature type="compositionally biased region" description="Low complexity" evidence="1">
    <location>
        <begin position="929"/>
        <end position="974"/>
    </location>
</feature>
<feature type="compositionally biased region" description="Polar residues" evidence="1">
    <location>
        <begin position="1376"/>
        <end position="1396"/>
    </location>
</feature>
<evidence type="ECO:0000313" key="4">
    <source>
        <dbReference type="EMBL" id="WFD36618.1"/>
    </source>
</evidence>
<dbReference type="EMBL" id="CP119881">
    <property type="protein sequence ID" value="WFD36618.1"/>
    <property type="molecule type" value="Genomic_DNA"/>
</dbReference>
<feature type="region of interest" description="Disordered" evidence="1">
    <location>
        <begin position="2145"/>
        <end position="2214"/>
    </location>
</feature>
<evidence type="ECO:0000259" key="2">
    <source>
        <dbReference type="Pfam" id="PF08101"/>
    </source>
</evidence>
<name>A0AAF0ET97_9BASI</name>
<feature type="region of interest" description="Disordered" evidence="1">
    <location>
        <begin position="199"/>
        <end position="259"/>
    </location>
</feature>
<feature type="domain" description="Meiotically up-regulated protein Msb1/Mug8" evidence="2">
    <location>
        <begin position="452"/>
        <end position="761"/>
    </location>
</feature>
<feature type="compositionally biased region" description="Low complexity" evidence="1">
    <location>
        <begin position="1931"/>
        <end position="1941"/>
    </location>
</feature>
<dbReference type="PANTHER" id="PTHR28093:SF1">
    <property type="entry name" value="MORPHOGENESIS-RELATED PROTEIN MSB1"/>
    <property type="match status" value="1"/>
</dbReference>
<feature type="compositionally biased region" description="Polar residues" evidence="1">
    <location>
        <begin position="1471"/>
        <end position="1482"/>
    </location>
</feature>
<feature type="compositionally biased region" description="Basic and acidic residues" evidence="1">
    <location>
        <begin position="2041"/>
        <end position="2054"/>
    </location>
</feature>
<dbReference type="Pfam" id="PF14616">
    <property type="entry name" value="Rua1_C"/>
    <property type="match status" value="1"/>
</dbReference>
<gene>
    <name evidence="4" type="ORF">MCUN1_003503</name>
</gene>
<keyword evidence="5" id="KW-1185">Reference proteome</keyword>
<evidence type="ECO:0008006" key="6">
    <source>
        <dbReference type="Google" id="ProtNLM"/>
    </source>
</evidence>
<feature type="compositionally biased region" description="Basic and acidic residues" evidence="1">
    <location>
        <begin position="1534"/>
        <end position="1544"/>
    </location>
</feature>
<feature type="compositionally biased region" description="Pro residues" evidence="1">
    <location>
        <begin position="2013"/>
        <end position="2037"/>
    </location>
</feature>
<feature type="region of interest" description="Disordered" evidence="1">
    <location>
        <begin position="2462"/>
        <end position="2510"/>
    </location>
</feature>
<dbReference type="InterPro" id="IPR008936">
    <property type="entry name" value="Rho_GTPase_activation_prot"/>
</dbReference>
<feature type="compositionally biased region" description="Basic and acidic residues" evidence="1">
    <location>
        <begin position="1483"/>
        <end position="1524"/>
    </location>
</feature>
<feature type="compositionally biased region" description="Basic and acidic residues" evidence="1">
    <location>
        <begin position="2328"/>
        <end position="2339"/>
    </location>
</feature>
<feature type="compositionally biased region" description="Low complexity" evidence="1">
    <location>
        <begin position="1043"/>
        <end position="1054"/>
    </location>
</feature>
<feature type="region of interest" description="Disordered" evidence="1">
    <location>
        <begin position="1710"/>
        <end position="1749"/>
    </location>
</feature>
<feature type="compositionally biased region" description="Low complexity" evidence="1">
    <location>
        <begin position="1397"/>
        <end position="1412"/>
    </location>
</feature>
<feature type="region of interest" description="Disordered" evidence="1">
    <location>
        <begin position="2241"/>
        <end position="2360"/>
    </location>
</feature>
<feature type="compositionally biased region" description="Low complexity" evidence="1">
    <location>
        <begin position="1205"/>
        <end position="1230"/>
    </location>
</feature>
<feature type="compositionally biased region" description="Pro residues" evidence="1">
    <location>
        <begin position="1808"/>
        <end position="1818"/>
    </location>
</feature>
<feature type="compositionally biased region" description="Low complexity" evidence="1">
    <location>
        <begin position="1246"/>
        <end position="1257"/>
    </location>
</feature>
<feature type="region of interest" description="Disordered" evidence="1">
    <location>
        <begin position="929"/>
        <end position="1560"/>
    </location>
</feature>
<feature type="region of interest" description="Disordered" evidence="1">
    <location>
        <begin position="2393"/>
        <end position="2445"/>
    </location>
</feature>
<feature type="compositionally biased region" description="Polar residues" evidence="1">
    <location>
        <begin position="1126"/>
        <end position="1141"/>
    </location>
</feature>
<feature type="compositionally biased region" description="Basic and acidic residues" evidence="1">
    <location>
        <begin position="1307"/>
        <end position="1319"/>
    </location>
</feature>
<feature type="region of interest" description="Disordered" evidence="1">
    <location>
        <begin position="1761"/>
        <end position="1847"/>
    </location>
</feature>
<feature type="compositionally biased region" description="Low complexity" evidence="1">
    <location>
        <begin position="1458"/>
        <end position="1470"/>
    </location>
</feature>
<feature type="compositionally biased region" description="Low complexity" evidence="1">
    <location>
        <begin position="241"/>
        <end position="259"/>
    </location>
</feature>
<feature type="domain" description="Transcription regulator Rua1 C-terminal" evidence="3">
    <location>
        <begin position="94"/>
        <end position="164"/>
    </location>
</feature>
<feature type="compositionally biased region" description="Low complexity" evidence="1">
    <location>
        <begin position="271"/>
        <end position="319"/>
    </location>
</feature>
<feature type="compositionally biased region" description="Polar residues" evidence="1">
    <location>
        <begin position="1349"/>
        <end position="1362"/>
    </location>
</feature>
<evidence type="ECO:0000256" key="1">
    <source>
        <dbReference type="SAM" id="MobiDB-lite"/>
    </source>
</evidence>
<feature type="compositionally biased region" description="Polar residues" evidence="1">
    <location>
        <begin position="2159"/>
        <end position="2179"/>
    </location>
</feature>
<feature type="compositionally biased region" description="Basic and acidic residues" evidence="1">
    <location>
        <begin position="1942"/>
        <end position="1951"/>
    </location>
</feature>
<dbReference type="Pfam" id="PF08101">
    <property type="entry name" value="Msb1-Mug8_dom"/>
    <property type="match status" value="1"/>
</dbReference>
<dbReference type="PANTHER" id="PTHR28093">
    <property type="entry name" value="MORPHOGENESIS-RELATED PROTEIN MSB1"/>
    <property type="match status" value="1"/>
</dbReference>
<proteinExistence type="predicted"/>
<organism evidence="4 5">
    <name type="scientific">Malassezia cuniculi</name>
    <dbReference type="NCBI Taxonomy" id="948313"/>
    <lineage>
        <taxon>Eukaryota</taxon>
        <taxon>Fungi</taxon>
        <taxon>Dikarya</taxon>
        <taxon>Basidiomycota</taxon>
        <taxon>Ustilaginomycotina</taxon>
        <taxon>Malasseziomycetes</taxon>
        <taxon>Malasseziales</taxon>
        <taxon>Malasseziaceae</taxon>
        <taxon>Malassezia</taxon>
    </lineage>
</organism>
<feature type="compositionally biased region" description="Basic and acidic residues" evidence="1">
    <location>
        <begin position="2190"/>
        <end position="2202"/>
    </location>
</feature>
<protein>
    <recommendedName>
        <fullName evidence="6">Meiotically up-regulated protein Msb1/Mug8 domain-containing protein</fullName>
    </recommendedName>
</protein>
<feature type="compositionally biased region" description="Pro residues" evidence="1">
    <location>
        <begin position="975"/>
        <end position="999"/>
    </location>
</feature>
<sequence>MYARTIKPALLHSEPPEVPQGLPQCALERHIGRAAPQASHMTTQQLFRLVTPPARRFAVPRIVSDDMHARLAAHGATTEPASECTIGAWNAPRSIADLYTPRIVRHARTGRMGLCPVWCVAAYSYEHGITRFYCLRRSSYSIHMRHVHGISSVTGLPLALPSVYALGTQGADTALYGLSTALATFFAGELTFNTDSMSRVIPRKPVGDGSRSPQSPDMMRPLPDVPQGRVWSSGMQPAPTPAASTAAGGAASSASGASGAASAGATHIAVRTRASAPPSSHAAQQSAPTQSSPARPGVRASAPPHRTAHAAAAKPGQPAVVPPRVEPTTIYGYTGAAWDQALDPATAYVFVSRIAEHIRSRGLDTKLLFSSQAQGLSATGSGRLIRALLATLPNAEGDHDAAERQFEEELQFADMYSLVALLKWVLARIGRVIAERPVHGDASADLVLHQQHGFVPWPIYLAWREHERAGGYQSESVLALYDMLDAQAARLLSELLNLFSQAATFSAANGMTPQRIARLFGSALFGLPEDASFIDTYTAYLRASNATLHMLLAAMRYQTSQARAEIHIPRRMREHIREYRQAASADLETVDSSNTVPVTVVERFVRQYAADLVDSCRRWDINAAAWDACRDESRRPDFGPATRKALNMRDDINRKTSVRRVASAQAADESHITLASQQWDDFTSVGFDDLDTSRLAFDLRESERKVRMEKVRSIQWHQFEELGFNKHDDDDSRWEWIMRFDEILLKDSQQSKDSVRLQNQAQLQREDSHFYQGKELPFGYSSEPQVVAADEIDQTFAEVWADYLVGNGWSNRDEPVFRHASFAVLQLRSRPGEGTTAAADISFSPQMRDSVVADVSTLLATDERTAAAWFVVQERVPDDYQMVLEHAGRRRRHSLPMLRKLNAFRKVRAGAAPPSTIAVEYRANGAQQTQAQQPAQTQAQYVQQAQYAPQDAPYATQTQPQHAQHAPQHAQHTPQQPPLAQPPLAQQPPLPPQQPPPQPSSAAQGARKSRDSQKVAQRRSVIGLWEEVSEAEPQQPVSEPHGAARAAFSAPNSAGTPKIHFTPDADGNATASAAYERAAHPEGLTPPVDDTRETPKEGFSPRMRRFASATTSRTSLRGLFARSPRTKSPQVENEQSATSRFIGNLKNRASMLKLGKKARSNRHSDAPPVPTIPTVLPDGTPLASPAPGKSPMPTGSTLTTPSVLQTSQHSPAPQSSPAPGQAQTQTQTPGRSPVTASPSKLARMRAFASASPAVAAKYAEDSSMAAPSDHSPRKHKEAKSPNIAQPGAYTPPVDTPAGQAPLPTVQLDKRAPRETRAEQPEQPATRPAQLGRGQPSRPSVPSPAGESRAGTSDTFNRVSSVAQGVPRSEQRDRATSNESSIVNPWSPQPTSRKPSNSASRKVSAKSTASVSSGHMPMLGPVSHIQRSTPNASPALPFEPLPTLDTGGSPLFPGLKLGPTSPSSSTAASPAINQGASFLGETSRSPETDWWREIVRGEDAFASLSKDDSNAKPRTTESRAKDDGIRISGCAADDDGIRVSGDDGIRVTGSDVPDAPAEAQSHVDWNDDQRAAQHAPQNWAHIPEQESYHANYWHTQGQSGDLQGTYSYHGTEQQQGTDQYQNTYQGAEHDAGVYYGTEHYQGAYQDTGNNAGVYYGTEQYQGYDGAQQGAYQHEAYDQGAYQHAAYDQGAYQNAEYDQGAYQTAAYDQGAYQDDGVQPGAYQDSGSGYGREQTGAVPRSHSSQPPPVRSDIGAHLFAKSKSMLDSRELSGSAPRLPELSLLSGTDATIGPDAAAEQPAPASGDKEEQPLPEPPQVPSPAIPDAGYMPVLVEPKSSRDANRLSVADSEMFSDAPEPLLVTGQGVRASAPDLENEFVPPVAPRSSTPPERTEQSRSGADVTLMSHATSVGRESTLAPRSAPVESTPHKDAHIGTVTPTRTVVRVVHSESADRLARQRAQLQTQERSSQNGRSSFVMPSFLGPVATHSSVSIVREKDVPKSPSVQSVRSAERAPAAEPAPEPEPASEPAPEPELAPAPAPAPVADLEKTLAEEADTKSVVELPVDPADDTPTEVHLLRRPSTAASVDGPDMWVDASADIGASPITEEDYAEFPPQSDDHLQELAVTAPTSVGTAASAADLMSDTVHTTYMAPGAPGSPYDEPQTGTETATESVPSTMHFSSLRSFGASAPGPASDDRDAPDARDAQDASGTSVPGLDDVTVTKELLSSPLVDVDALLAADIFAQSRSADTSAADDVPPVPPKTERVSEPQPKEQPKAADTSALAGFVTRESIPVFDKTFERQPSPNPFRRAAAADTSHAPSATTAAPQAAEPRPEPQPERVRPGDAFTDALHQEALASSTGERGTSIFQEEFALPSYNSNLAESLQTNATIRLVHQTDGTLDPSPNAPSVSSFETANDHRQQAARHASLRNAADALRLPKRGDAAKGRTPSFAALMANASSSMERTISRISSQLRLRPSEANLSREARKGSGGTPRAADAHNEGESSFPGSYVF</sequence>
<feature type="compositionally biased region" description="Polar residues" evidence="1">
    <location>
        <begin position="1193"/>
        <end position="1204"/>
    </location>
</feature>
<feature type="compositionally biased region" description="Basic and acidic residues" evidence="1">
    <location>
        <begin position="2258"/>
        <end position="2272"/>
    </location>
</feature>
<dbReference type="InterPro" id="IPR028012">
    <property type="entry name" value="Rua1_C"/>
</dbReference>
<feature type="region of interest" description="Disordered" evidence="1">
    <location>
        <begin position="271"/>
        <end position="323"/>
    </location>
</feature>
<feature type="compositionally biased region" description="Polar residues" evidence="1">
    <location>
        <begin position="1959"/>
        <end position="1969"/>
    </location>
</feature>
<evidence type="ECO:0000313" key="5">
    <source>
        <dbReference type="Proteomes" id="UP001219933"/>
    </source>
</evidence>
<feature type="region of interest" description="Disordered" evidence="1">
    <location>
        <begin position="1860"/>
        <end position="2090"/>
    </location>
</feature>
<dbReference type="InterPro" id="IPR012965">
    <property type="entry name" value="Msb1/Mug8_dom"/>
</dbReference>
<dbReference type="Proteomes" id="UP001219933">
    <property type="component" value="Chromosome 5"/>
</dbReference>
<feature type="compositionally biased region" description="Low complexity" evidence="1">
    <location>
        <begin position="2305"/>
        <end position="2327"/>
    </location>
</feature>
<evidence type="ECO:0000259" key="3">
    <source>
        <dbReference type="Pfam" id="PF14616"/>
    </source>
</evidence>
<dbReference type="Gene3D" id="1.10.555.10">
    <property type="entry name" value="Rho GTPase activation protein"/>
    <property type="match status" value="1"/>
</dbReference>